<dbReference type="Gene3D" id="3.60.15.10">
    <property type="entry name" value="Ribonuclease Z/Hydroxyacylglutathione hydrolase-like"/>
    <property type="match status" value="1"/>
</dbReference>
<sequence length="288" mass="32384">MIRRLISICCLACCFALAATISLACLRIPSGEPELLLLRYGISDYPENRIREGGRGQMIPFAWDFYLIRQGDQVILIDTGFSEQYLPGYREMFRLTEYGEPVDLLARAGFAPSDITGIILTHSHFDHAGSLPDFLQSEAIVYISEKEWRGFQAVKRDAVIRETMTALFAQGRLRLIGADPFSVPDTSLLLEESGGHTIGSLTALYRDTERLWRFSGDECYTTDLCLAGIGLPEEACYSREKNRAAIDRMGREYQNHDGARIFTMHDRSGPVGGVGVYRFDGNQFLRTQ</sequence>
<evidence type="ECO:0000313" key="8">
    <source>
        <dbReference type="EMBL" id="EHQ07130.1"/>
    </source>
</evidence>
<dbReference type="InterPro" id="IPR001279">
    <property type="entry name" value="Metallo-B-lactamas"/>
</dbReference>
<feature type="domain" description="Metallo-beta-lactamase" evidence="7">
    <location>
        <begin position="62"/>
        <end position="256"/>
    </location>
</feature>
<proteinExistence type="inferred from homology"/>
<dbReference type="RefSeq" id="WP_002772860.1">
    <property type="nucleotide sequence ID" value="NZ_JH597773.1"/>
</dbReference>
<keyword evidence="9" id="KW-1185">Reference proteome</keyword>
<dbReference type="Proteomes" id="UP000005737">
    <property type="component" value="Unassembled WGS sequence"/>
</dbReference>
<name>H2CJH3_9LEPT</name>
<keyword evidence="3" id="KW-0479">Metal-binding</keyword>
<keyword evidence="6" id="KW-0732">Signal</keyword>
<gene>
    <name evidence="8" type="ORF">Lepil_2455</name>
</gene>
<dbReference type="GO" id="GO:0016787">
    <property type="term" value="F:hydrolase activity"/>
    <property type="evidence" value="ECO:0007669"/>
    <property type="project" value="UniProtKB-KW"/>
</dbReference>
<dbReference type="SMART" id="SM00849">
    <property type="entry name" value="Lactamase_B"/>
    <property type="match status" value="1"/>
</dbReference>
<evidence type="ECO:0000256" key="3">
    <source>
        <dbReference type="ARBA" id="ARBA00022723"/>
    </source>
</evidence>
<dbReference type="STRING" id="183.GCA_002009735_03260"/>
<dbReference type="PANTHER" id="PTHR42978">
    <property type="entry name" value="QUORUM-QUENCHING LACTONASE YTNP-RELATED-RELATED"/>
    <property type="match status" value="1"/>
</dbReference>
<dbReference type="InterPro" id="IPR051013">
    <property type="entry name" value="MBL_superfamily_lactonases"/>
</dbReference>
<dbReference type="Pfam" id="PF00753">
    <property type="entry name" value="Lactamase_B"/>
    <property type="match status" value="1"/>
</dbReference>
<comment type="similarity">
    <text evidence="2">Belongs to the metallo-beta-lactamase superfamily.</text>
</comment>
<dbReference type="EMBL" id="JH597773">
    <property type="protein sequence ID" value="EHQ07130.1"/>
    <property type="molecule type" value="Genomic_DNA"/>
</dbReference>
<evidence type="ECO:0000256" key="1">
    <source>
        <dbReference type="ARBA" id="ARBA00001947"/>
    </source>
</evidence>
<comment type="cofactor">
    <cofactor evidence="1">
        <name>Zn(2+)</name>
        <dbReference type="ChEBI" id="CHEBI:29105"/>
    </cofactor>
</comment>
<keyword evidence="4 8" id="KW-0378">Hydrolase</keyword>
<dbReference type="HOGENOM" id="CLU_965753_0_0_12"/>
<organism evidence="8 9">
    <name type="scientific">Leptonema illini DSM 21528</name>
    <dbReference type="NCBI Taxonomy" id="929563"/>
    <lineage>
        <taxon>Bacteria</taxon>
        <taxon>Pseudomonadati</taxon>
        <taxon>Spirochaetota</taxon>
        <taxon>Spirochaetia</taxon>
        <taxon>Leptospirales</taxon>
        <taxon>Leptospiraceae</taxon>
        <taxon>Leptonema</taxon>
    </lineage>
</organism>
<feature type="signal peptide" evidence="6">
    <location>
        <begin position="1"/>
        <end position="24"/>
    </location>
</feature>
<evidence type="ECO:0000256" key="5">
    <source>
        <dbReference type="ARBA" id="ARBA00022833"/>
    </source>
</evidence>
<evidence type="ECO:0000256" key="4">
    <source>
        <dbReference type="ARBA" id="ARBA00022801"/>
    </source>
</evidence>
<evidence type="ECO:0000313" key="9">
    <source>
        <dbReference type="Proteomes" id="UP000005737"/>
    </source>
</evidence>
<evidence type="ECO:0000259" key="7">
    <source>
        <dbReference type="SMART" id="SM00849"/>
    </source>
</evidence>
<dbReference type="SUPFAM" id="SSF56281">
    <property type="entry name" value="Metallo-hydrolase/oxidoreductase"/>
    <property type="match status" value="1"/>
</dbReference>
<dbReference type="AlphaFoldDB" id="H2CJH3"/>
<dbReference type="PANTHER" id="PTHR42978:SF7">
    <property type="entry name" value="METALLO-HYDROLASE RV2300C-RELATED"/>
    <property type="match status" value="1"/>
</dbReference>
<dbReference type="InterPro" id="IPR036866">
    <property type="entry name" value="RibonucZ/Hydroxyglut_hydro"/>
</dbReference>
<protein>
    <submittedName>
        <fullName evidence="8">Zn-dependent hydrolase</fullName>
    </submittedName>
</protein>
<reference evidence="8 9" key="1">
    <citation type="submission" date="2011-10" db="EMBL/GenBank/DDBJ databases">
        <title>The Improved High-Quality Draft genome of Leptonema illini DSM 21528.</title>
        <authorList>
            <consortium name="US DOE Joint Genome Institute (JGI-PGF)"/>
            <person name="Lucas S."/>
            <person name="Copeland A."/>
            <person name="Lapidus A."/>
            <person name="Glavina del Rio T."/>
            <person name="Dalin E."/>
            <person name="Tice H."/>
            <person name="Bruce D."/>
            <person name="Goodwin L."/>
            <person name="Pitluck S."/>
            <person name="Peters L."/>
            <person name="Mikhailova N."/>
            <person name="Held B."/>
            <person name="Kyrpides N."/>
            <person name="Mavromatis K."/>
            <person name="Ivanova N."/>
            <person name="Markowitz V."/>
            <person name="Cheng J.-F."/>
            <person name="Hugenholtz P."/>
            <person name="Woyke T."/>
            <person name="Wu D."/>
            <person name="Gronow S."/>
            <person name="Wellnitz S."/>
            <person name="Brambilla E.-M."/>
            <person name="Klenk H.-P."/>
            <person name="Eisen J.A."/>
        </authorList>
    </citation>
    <scope>NUCLEOTIDE SEQUENCE [LARGE SCALE GENOMIC DNA]</scope>
    <source>
        <strain evidence="8 9">DSM 21528</strain>
    </source>
</reference>
<evidence type="ECO:0000256" key="6">
    <source>
        <dbReference type="SAM" id="SignalP"/>
    </source>
</evidence>
<accession>H2CJH3</accession>
<evidence type="ECO:0000256" key="2">
    <source>
        <dbReference type="ARBA" id="ARBA00007749"/>
    </source>
</evidence>
<dbReference type="PROSITE" id="PS51257">
    <property type="entry name" value="PROKAR_LIPOPROTEIN"/>
    <property type="match status" value="1"/>
</dbReference>
<keyword evidence="5" id="KW-0862">Zinc</keyword>
<feature type="chain" id="PRO_5003560805" evidence="6">
    <location>
        <begin position="25"/>
        <end position="288"/>
    </location>
</feature>
<dbReference type="GO" id="GO:0046872">
    <property type="term" value="F:metal ion binding"/>
    <property type="evidence" value="ECO:0007669"/>
    <property type="project" value="UniProtKB-KW"/>
</dbReference>